<proteinExistence type="predicted"/>
<dbReference type="STRING" id="635013.TherJR_2845"/>
<dbReference type="PANTHER" id="PTHR46401:SF2">
    <property type="entry name" value="GLYCOSYLTRANSFERASE WBBK-RELATED"/>
    <property type="match status" value="1"/>
</dbReference>
<gene>
    <name evidence="3" type="ordered locus">TherJR_2845</name>
</gene>
<keyword evidence="1 3" id="KW-0808">Transferase</keyword>
<dbReference type="CAZy" id="GT4">
    <property type="family name" value="Glycosyltransferase Family 4"/>
</dbReference>
<dbReference type="GO" id="GO:0016757">
    <property type="term" value="F:glycosyltransferase activity"/>
    <property type="evidence" value="ECO:0007669"/>
    <property type="project" value="InterPro"/>
</dbReference>
<dbReference type="Pfam" id="PF00534">
    <property type="entry name" value="Glycos_transf_1"/>
    <property type="match status" value="1"/>
</dbReference>
<evidence type="ECO:0000256" key="1">
    <source>
        <dbReference type="ARBA" id="ARBA00022679"/>
    </source>
</evidence>
<dbReference type="HOGENOM" id="CLU_061541_0_0_9"/>
<dbReference type="Gene3D" id="3.40.50.2000">
    <property type="entry name" value="Glycogen Phosphorylase B"/>
    <property type="match status" value="2"/>
</dbReference>
<evidence type="ECO:0000313" key="3">
    <source>
        <dbReference type="EMBL" id="ADG83677.1"/>
    </source>
</evidence>
<dbReference type="CDD" id="cd03801">
    <property type="entry name" value="GT4_PimA-like"/>
    <property type="match status" value="1"/>
</dbReference>
<organism evidence="3 4">
    <name type="scientific">Thermincola potens (strain JR)</name>
    <dbReference type="NCBI Taxonomy" id="635013"/>
    <lineage>
        <taxon>Bacteria</taxon>
        <taxon>Bacillati</taxon>
        <taxon>Bacillota</taxon>
        <taxon>Clostridia</taxon>
        <taxon>Eubacteriales</taxon>
        <taxon>Thermincolaceae</taxon>
        <taxon>Thermincola</taxon>
    </lineage>
</organism>
<dbReference type="GO" id="GO:0009103">
    <property type="term" value="P:lipopolysaccharide biosynthetic process"/>
    <property type="evidence" value="ECO:0007669"/>
    <property type="project" value="TreeGrafter"/>
</dbReference>
<dbReference type="PANTHER" id="PTHR46401">
    <property type="entry name" value="GLYCOSYLTRANSFERASE WBBK-RELATED"/>
    <property type="match status" value="1"/>
</dbReference>
<keyword evidence="4" id="KW-1185">Reference proteome</keyword>
<evidence type="ECO:0000259" key="2">
    <source>
        <dbReference type="Pfam" id="PF00534"/>
    </source>
</evidence>
<evidence type="ECO:0000313" key="4">
    <source>
        <dbReference type="Proteomes" id="UP000002377"/>
    </source>
</evidence>
<dbReference type="RefSeq" id="WP_013121667.1">
    <property type="nucleotide sequence ID" value="NC_014152.1"/>
</dbReference>
<dbReference type="InterPro" id="IPR001296">
    <property type="entry name" value="Glyco_trans_1"/>
</dbReference>
<dbReference type="KEGG" id="tjr:TherJR_2845"/>
<feature type="domain" description="Glycosyl transferase family 1" evidence="2">
    <location>
        <begin position="175"/>
        <end position="313"/>
    </location>
</feature>
<protein>
    <submittedName>
        <fullName evidence="3">Glycosyl transferase group 1</fullName>
    </submittedName>
</protein>
<dbReference type="SUPFAM" id="SSF53756">
    <property type="entry name" value="UDP-Glycosyltransferase/glycogen phosphorylase"/>
    <property type="match status" value="1"/>
</dbReference>
<dbReference type="eggNOG" id="COG0438">
    <property type="taxonomic scope" value="Bacteria"/>
</dbReference>
<dbReference type="EMBL" id="CP002028">
    <property type="protein sequence ID" value="ADG83677.1"/>
    <property type="molecule type" value="Genomic_DNA"/>
</dbReference>
<dbReference type="OrthoDB" id="9811239at2"/>
<dbReference type="AlphaFoldDB" id="D5XD01"/>
<accession>D5XD01</accession>
<dbReference type="Proteomes" id="UP000002377">
    <property type="component" value="Chromosome"/>
</dbReference>
<name>D5XD01_THEPJ</name>
<reference evidence="3 4" key="1">
    <citation type="submission" date="2010-05" db="EMBL/GenBank/DDBJ databases">
        <title>Complete sequence of Thermincola sp. JR.</title>
        <authorList>
            <consortium name="US DOE Joint Genome Institute"/>
            <person name="Lucas S."/>
            <person name="Copeland A."/>
            <person name="Lapidus A."/>
            <person name="Cheng J.-F."/>
            <person name="Bruce D."/>
            <person name="Goodwin L."/>
            <person name="Pitluck S."/>
            <person name="Chertkov O."/>
            <person name="Detter J.C."/>
            <person name="Han C."/>
            <person name="Tapia R."/>
            <person name="Land M."/>
            <person name="Hauser L."/>
            <person name="Kyrpides N."/>
            <person name="Mikhailova N."/>
            <person name="Hazen T.C."/>
            <person name="Woyke T."/>
        </authorList>
    </citation>
    <scope>NUCLEOTIDE SEQUENCE [LARGE SCALE GENOMIC DNA]</scope>
    <source>
        <strain evidence="3 4">JR</strain>
    </source>
</reference>
<sequence>MKVAFNAPQTFNQVIGGAEIQLLKTKKALEELGVEVHLFDQWEMKVTDFDLVHNFTGDPSTYPLCSHVKKAQVPLVVSTVYWPVLEYYLFSDTGKKQKLLALGYHFFKKIFSAGDLQRRIYHMADILLPNSVTEAKQVARDFGVELNRSFVVPNGVDRRFADAKPDLFYQRYGLKDFVLCVGRIEPRKNQLSVIRALKGTGIPLVIIGEPAYKPHPYYEACLREKDDSVHFLGYISHDDPLLESAYAACHTFLLASWYDTPGLVALEAGLAGARVVITGKGTTRDYFADYVRYVDPRSVRDIREAVLAAYGEPKNDLLRNHIMQNFLWENVGQKTFEAYRKVLS</sequence>